<reference evidence="18 19" key="1">
    <citation type="journal article" date="2023" name="G3 (Bethesda)">
        <title>A haplotype-resolved chromosome-scale genome for Quercus rubra L. provides insights into the genetics of adaptive traits for red oak species.</title>
        <authorList>
            <person name="Kapoor B."/>
            <person name="Jenkins J."/>
            <person name="Schmutz J."/>
            <person name="Zhebentyayeva T."/>
            <person name="Kuelheim C."/>
            <person name="Coggeshall M."/>
            <person name="Heim C."/>
            <person name="Lasky J.R."/>
            <person name="Leites L."/>
            <person name="Islam-Faridi N."/>
            <person name="Romero-Severson J."/>
            <person name="DeLeo V.L."/>
            <person name="Lucas S.M."/>
            <person name="Lazic D."/>
            <person name="Gailing O."/>
            <person name="Carlson J."/>
            <person name="Staton M."/>
        </authorList>
    </citation>
    <scope>NUCLEOTIDE SEQUENCE [LARGE SCALE GENOMIC DNA]</scope>
    <source>
        <strain evidence="18">Pseudo-F2</strain>
    </source>
</reference>
<evidence type="ECO:0000259" key="16">
    <source>
        <dbReference type="PROSITE" id="PS50290"/>
    </source>
</evidence>
<dbReference type="FunFam" id="1.10.1070.11:FF:000019">
    <property type="entry name" value="Phosphatidylinositol 4-kinase beta 1"/>
    <property type="match status" value="1"/>
</dbReference>
<dbReference type="InterPro" id="IPR036940">
    <property type="entry name" value="PI3/4_kinase_cat_sf"/>
</dbReference>
<dbReference type="PROSITE" id="PS51545">
    <property type="entry name" value="PIK_HELICAL"/>
    <property type="match status" value="1"/>
</dbReference>
<feature type="compositionally biased region" description="Basic and acidic residues" evidence="15">
    <location>
        <begin position="471"/>
        <end position="480"/>
    </location>
</feature>
<evidence type="ECO:0000256" key="1">
    <source>
        <dbReference type="ARBA" id="ARBA00001686"/>
    </source>
</evidence>
<dbReference type="SMART" id="SM00146">
    <property type="entry name" value="PI3Kc"/>
    <property type="match status" value="1"/>
</dbReference>
<dbReference type="GO" id="GO:0048768">
    <property type="term" value="P:root hair cell tip growth"/>
    <property type="evidence" value="ECO:0007669"/>
    <property type="project" value="UniProtKB-ARBA"/>
</dbReference>
<organism evidence="18 19">
    <name type="scientific">Quercus rubra</name>
    <name type="common">Northern red oak</name>
    <name type="synonym">Quercus borealis</name>
    <dbReference type="NCBI Taxonomy" id="3512"/>
    <lineage>
        <taxon>Eukaryota</taxon>
        <taxon>Viridiplantae</taxon>
        <taxon>Streptophyta</taxon>
        <taxon>Embryophyta</taxon>
        <taxon>Tracheophyta</taxon>
        <taxon>Spermatophyta</taxon>
        <taxon>Magnoliopsida</taxon>
        <taxon>eudicotyledons</taxon>
        <taxon>Gunneridae</taxon>
        <taxon>Pentapetalae</taxon>
        <taxon>rosids</taxon>
        <taxon>fabids</taxon>
        <taxon>Fagales</taxon>
        <taxon>Fagaceae</taxon>
        <taxon>Quercus</taxon>
    </lineage>
</organism>
<dbReference type="PANTHER" id="PTHR10048">
    <property type="entry name" value="PHOSPHATIDYLINOSITOL KINASE"/>
    <property type="match status" value="1"/>
</dbReference>
<feature type="region of interest" description="Disordered" evidence="15">
    <location>
        <begin position="358"/>
        <end position="385"/>
    </location>
</feature>
<feature type="region of interest" description="Disordered" evidence="15">
    <location>
        <begin position="545"/>
        <end position="582"/>
    </location>
</feature>
<dbReference type="InterPro" id="IPR057754">
    <property type="entry name" value="PI4-kinase_beta/PIK1_cat"/>
</dbReference>
<feature type="compositionally biased region" description="Low complexity" evidence="15">
    <location>
        <begin position="185"/>
        <end position="204"/>
    </location>
</feature>
<keyword evidence="14" id="KW-0472">Membrane</keyword>
<dbReference type="Gene3D" id="3.30.1010.10">
    <property type="entry name" value="Phosphatidylinositol 3-kinase Catalytic Subunit, Chain A, domain 4"/>
    <property type="match status" value="1"/>
</dbReference>
<dbReference type="GO" id="GO:0046854">
    <property type="term" value="P:phosphatidylinositol phosphate biosynthetic process"/>
    <property type="evidence" value="ECO:0007669"/>
    <property type="project" value="InterPro"/>
</dbReference>
<dbReference type="PROSITE" id="PS50290">
    <property type="entry name" value="PI3_4_KINASE_3"/>
    <property type="match status" value="1"/>
</dbReference>
<dbReference type="FunFam" id="3.30.1010.10:FF:000018">
    <property type="entry name" value="phosphatidylinositol 4-kinase beta 1"/>
    <property type="match status" value="1"/>
</dbReference>
<keyword evidence="10" id="KW-0808">Transferase</keyword>
<dbReference type="SUPFAM" id="SSF48371">
    <property type="entry name" value="ARM repeat"/>
    <property type="match status" value="1"/>
</dbReference>
<evidence type="ECO:0000256" key="9">
    <source>
        <dbReference type="ARBA" id="ARBA00022553"/>
    </source>
</evidence>
<dbReference type="InterPro" id="IPR016024">
    <property type="entry name" value="ARM-type_fold"/>
</dbReference>
<evidence type="ECO:0000256" key="3">
    <source>
        <dbReference type="ARBA" id="ARBA00004236"/>
    </source>
</evidence>
<dbReference type="CDD" id="cd05168">
    <property type="entry name" value="PI4Kc_III_beta"/>
    <property type="match status" value="1"/>
</dbReference>
<evidence type="ECO:0000256" key="6">
    <source>
        <dbReference type="ARBA" id="ARBA00012169"/>
    </source>
</evidence>
<evidence type="ECO:0000313" key="18">
    <source>
        <dbReference type="EMBL" id="KAK4585537.1"/>
    </source>
</evidence>
<feature type="region of interest" description="Disordered" evidence="15">
    <location>
        <begin position="185"/>
        <end position="215"/>
    </location>
</feature>
<evidence type="ECO:0000256" key="12">
    <source>
        <dbReference type="ARBA" id="ARBA00022777"/>
    </source>
</evidence>
<evidence type="ECO:0000256" key="13">
    <source>
        <dbReference type="ARBA" id="ARBA00023034"/>
    </source>
</evidence>
<dbReference type="Pfam" id="PF00454">
    <property type="entry name" value="PI3_PI4_kinase"/>
    <property type="match status" value="1"/>
</dbReference>
<dbReference type="InterPro" id="IPR018936">
    <property type="entry name" value="PI3/4_kinase_CS"/>
</dbReference>
<dbReference type="Gene3D" id="1.10.1070.11">
    <property type="entry name" value="Phosphatidylinositol 3-/4-kinase, catalytic domain"/>
    <property type="match status" value="1"/>
</dbReference>
<feature type="domain" description="PIK helical" evidence="17">
    <location>
        <begin position="1"/>
        <end position="143"/>
    </location>
</feature>
<keyword evidence="9" id="KW-0597">Phosphoprotein</keyword>
<comment type="catalytic activity">
    <reaction evidence="1">
        <text>a 1,2-diacyl-sn-glycero-3-phospho-(1D-myo-inositol) + ATP = a 1,2-diacyl-sn-glycero-3-phospho-(1D-myo-inositol 4-phosphate) + ADP + H(+)</text>
        <dbReference type="Rhea" id="RHEA:19877"/>
        <dbReference type="ChEBI" id="CHEBI:15378"/>
        <dbReference type="ChEBI" id="CHEBI:30616"/>
        <dbReference type="ChEBI" id="CHEBI:57880"/>
        <dbReference type="ChEBI" id="CHEBI:58178"/>
        <dbReference type="ChEBI" id="CHEBI:456216"/>
        <dbReference type="EC" id="2.7.1.67"/>
    </reaction>
</comment>
<sequence length="1182" mass="133476">MVRLLGLSLRDSDESPREITITSQINRASESGENGWLIRFFDSAFFCEWIAVSYLYKHDHPGVRDYLCNRMYTLPLPGIESYLFQVCYLMVHKPSPSLDKFVIDICSKSLKIALKVHWFLMAEIEDSDDNEGISRIQEKCQLAATLMGEWPPLIRPLTVTSSSPGSKNQVLNKLLSSKQRLLSLTSSPPTQKSLSLSLSFSPSSGGNLQEDGTHLSSEDNNILKKFIPSPKVRDALLFRKSAEKDEDESEKDGFFRRLLRDSSRGEDEGGSRVRDVLLFRKSSEKDDDDSEKDGFFKRLLRDSRGEDEDLTSSSEGFFKRFFRDSKSDTEDKSVSKSVEDDEKEGFFRKLFKDKFEDKKDGSERKEDEDMVNSEEKSSKSVEDDEKEGFFRKLFKDKEKKDEDMVNSEEKSSRSVDDDEKEGFFRKLFKDKFEDKKDEDTANSEAKSSKSVDDDEKEGFFRKFFKDKFDDKKDAHDKTDEGSANAEEEEPSDFSLFRRVFRVHPEDSKSTAANENNNVGSLSESSPGTENFFRKLFRDRDRSVEDSELFGSKKHKEKCPGSPKQRSDKSNAKPPLPNNSASHYRKGAYHESLDFVHSLCETSYGLVDIFPIEDRKSALRESLTDMNMHVAEAQNSGGVCFPMGKGMYRVLHIPEDEAVLLNSREKAPYLICVEVLKSEVPSNTKDTSGSQKLSRAGIPLANGDALLPKPPPWAYPLWTAQEAYRNSNDRMSSSTAQAIDQAMAHKSDAKTKFVNVSLAVEKQSPIQLQSIEHSGIHCASLQCTSASVSILSSSSQCDGSVTHTSRAAHNSDLEWVRVVLTADPGVRMEDIEDQGPPRRKEHRRVPSTVAIEAVKAAAAKGEAPAGLPLKGAGQDSTDAQPRFNGSSLKASDALSGELWEVKKERIRRASVHGNSPGWDLRSVIVKSGDDCRQEHLAVQLISHFYDIFQEAGLPLWLRPYEVLVTSSYTALIETIPDTASLHSIKSRYPDIMSLREFFIAKYEENSPSFKLAQRNFVESMAGYSLVCYLLQVKDRHNGNLLLDEEGHIIHIDFGFMLSNSPGGVNFESAPFKLTREFLEVMDSDAEGVPSEFFDYFKVLCIQGFLTCRKHAERIILLVEMLQDSGFPCFKGGPRTIQNLRKRYHLSLTEEQCVSLVLSLISSSLDAWRTRQYDYYQRVLNGIL</sequence>
<evidence type="ECO:0000256" key="7">
    <source>
        <dbReference type="ARBA" id="ARBA00022473"/>
    </source>
</evidence>
<evidence type="ECO:0000256" key="10">
    <source>
        <dbReference type="ARBA" id="ARBA00022679"/>
    </source>
</evidence>
<comment type="similarity">
    <text evidence="5">Belongs to the PI3/PI4-kinase family. Type III PI4K subfamily.</text>
</comment>
<feature type="compositionally biased region" description="Basic and acidic residues" evidence="15">
    <location>
        <begin position="446"/>
        <end position="455"/>
    </location>
</feature>
<gene>
    <name evidence="18" type="ORF">RGQ29_022976</name>
</gene>
<dbReference type="EMBL" id="JAXUIC010000006">
    <property type="protein sequence ID" value="KAK4585537.1"/>
    <property type="molecule type" value="Genomic_DNA"/>
</dbReference>
<dbReference type="PANTHER" id="PTHR10048:SF22">
    <property type="entry name" value="PHOSPHATIDYLINOSITOL 4-KINASE BETA"/>
    <property type="match status" value="1"/>
</dbReference>
<feature type="region of interest" description="Disordered" evidence="15">
    <location>
        <begin position="398"/>
        <end position="419"/>
    </location>
</feature>
<name>A0AAN7IT09_QUERU</name>
<comment type="caution">
    <text evidence="18">The sequence shown here is derived from an EMBL/GenBank/DDBJ whole genome shotgun (WGS) entry which is preliminary data.</text>
</comment>
<dbReference type="InterPro" id="IPR001263">
    <property type="entry name" value="PI3K_accessory_dom"/>
</dbReference>
<evidence type="ECO:0000259" key="17">
    <source>
        <dbReference type="PROSITE" id="PS51545"/>
    </source>
</evidence>
<evidence type="ECO:0000256" key="8">
    <source>
        <dbReference type="ARBA" id="ARBA00022475"/>
    </source>
</evidence>
<dbReference type="Gene3D" id="1.25.40.70">
    <property type="entry name" value="Phosphatidylinositol 3-kinase, accessory domain (PIK)"/>
    <property type="match status" value="1"/>
</dbReference>
<feature type="domain" description="PI3K/PI4K catalytic" evidence="16">
    <location>
        <begin position="899"/>
        <end position="1167"/>
    </location>
</feature>
<keyword evidence="11" id="KW-0677">Repeat</keyword>
<dbReference type="AlphaFoldDB" id="A0AAN7IT09"/>
<keyword evidence="12" id="KW-0418">Kinase</keyword>
<dbReference type="InterPro" id="IPR000403">
    <property type="entry name" value="PI3/4_kinase_cat_dom"/>
</dbReference>
<keyword evidence="8" id="KW-1003">Cell membrane</keyword>
<accession>A0AAN7IT09</accession>
<protein>
    <recommendedName>
        <fullName evidence="6">1-phosphatidylinositol 4-kinase</fullName>
        <ecNumber evidence="6">2.7.1.67</ecNumber>
    </recommendedName>
</protein>
<dbReference type="InterPro" id="IPR011009">
    <property type="entry name" value="Kinase-like_dom_sf"/>
</dbReference>
<keyword evidence="19" id="KW-1185">Reference proteome</keyword>
<dbReference type="GO" id="GO:0005794">
    <property type="term" value="C:Golgi apparatus"/>
    <property type="evidence" value="ECO:0007669"/>
    <property type="project" value="UniProtKB-SubCell"/>
</dbReference>
<evidence type="ECO:0000256" key="14">
    <source>
        <dbReference type="ARBA" id="ARBA00023136"/>
    </source>
</evidence>
<dbReference type="PROSITE" id="PS00915">
    <property type="entry name" value="PI3_4_KINASE_1"/>
    <property type="match status" value="1"/>
</dbReference>
<dbReference type="Proteomes" id="UP001324115">
    <property type="component" value="Unassembled WGS sequence"/>
</dbReference>
<proteinExistence type="inferred from homology"/>
<dbReference type="SUPFAM" id="SSF56112">
    <property type="entry name" value="Protein kinase-like (PK-like)"/>
    <property type="match status" value="1"/>
</dbReference>
<comment type="subcellular location">
    <subcellularLocation>
        <location evidence="3">Cell membrane</location>
    </subcellularLocation>
    <subcellularLocation>
        <location evidence="2">Cytoplasmic vesicle membrane</location>
        <topology evidence="2">Peripheral membrane protein</topology>
        <orientation evidence="2">Cytoplasmic side</orientation>
    </subcellularLocation>
    <subcellularLocation>
        <location evidence="4">Golgi apparatus</location>
        <location evidence="4">trans-Golgi network</location>
    </subcellularLocation>
</comment>
<dbReference type="Pfam" id="PF21245">
    <property type="entry name" value="PI4KB-PIK1_PIK"/>
    <property type="match status" value="1"/>
</dbReference>
<evidence type="ECO:0000256" key="5">
    <source>
        <dbReference type="ARBA" id="ARBA00006209"/>
    </source>
</evidence>
<dbReference type="InterPro" id="IPR049160">
    <property type="entry name" value="PI4KB-PIK1_PIK"/>
</dbReference>
<evidence type="ECO:0000256" key="2">
    <source>
        <dbReference type="ARBA" id="ARBA00004180"/>
    </source>
</evidence>
<keyword evidence="7" id="KW-0217">Developmental protein</keyword>
<dbReference type="PROSITE" id="PS00916">
    <property type="entry name" value="PI3_4_KINASE_2"/>
    <property type="match status" value="1"/>
</dbReference>
<evidence type="ECO:0000256" key="15">
    <source>
        <dbReference type="SAM" id="MobiDB-lite"/>
    </source>
</evidence>
<feature type="compositionally biased region" description="Polar residues" evidence="15">
    <location>
        <begin position="509"/>
        <end position="526"/>
    </location>
</feature>
<dbReference type="GO" id="GO:0048015">
    <property type="term" value="P:phosphatidylinositol-mediated signaling"/>
    <property type="evidence" value="ECO:0007669"/>
    <property type="project" value="TreeGrafter"/>
</dbReference>
<dbReference type="InterPro" id="IPR015433">
    <property type="entry name" value="PI3/4_kinase"/>
</dbReference>
<feature type="region of interest" description="Disordered" evidence="15">
    <location>
        <begin position="434"/>
        <end position="455"/>
    </location>
</feature>
<evidence type="ECO:0000256" key="11">
    <source>
        <dbReference type="ARBA" id="ARBA00022737"/>
    </source>
</evidence>
<keyword evidence="13" id="KW-0333">Golgi apparatus</keyword>
<evidence type="ECO:0000256" key="4">
    <source>
        <dbReference type="ARBA" id="ARBA00004601"/>
    </source>
</evidence>
<dbReference type="EC" id="2.7.1.67" evidence="6"/>
<dbReference type="GO" id="GO:0004430">
    <property type="term" value="F:1-phosphatidylinositol 4-kinase activity"/>
    <property type="evidence" value="ECO:0007669"/>
    <property type="project" value="UniProtKB-EC"/>
</dbReference>
<feature type="region of interest" description="Disordered" evidence="15">
    <location>
        <begin position="471"/>
        <end position="526"/>
    </location>
</feature>
<evidence type="ECO:0000313" key="19">
    <source>
        <dbReference type="Proteomes" id="UP001324115"/>
    </source>
</evidence>
<dbReference type="GO" id="GO:0030659">
    <property type="term" value="C:cytoplasmic vesicle membrane"/>
    <property type="evidence" value="ECO:0007669"/>
    <property type="project" value="UniProtKB-SubCell"/>
</dbReference>
<dbReference type="GO" id="GO:0005886">
    <property type="term" value="C:plasma membrane"/>
    <property type="evidence" value="ECO:0007669"/>
    <property type="project" value="UniProtKB-SubCell"/>
</dbReference>
<dbReference type="GO" id="GO:0009860">
    <property type="term" value="P:pollen tube growth"/>
    <property type="evidence" value="ECO:0007669"/>
    <property type="project" value="UniProtKB-ARBA"/>
</dbReference>
<dbReference type="InterPro" id="IPR042236">
    <property type="entry name" value="PI3K_accessory_sf"/>
</dbReference>